<evidence type="ECO:0000313" key="3">
    <source>
        <dbReference type="Proteomes" id="UP000649617"/>
    </source>
</evidence>
<sequence>PLRNFEPRIRFARRSRSLLLGCWPDMAGRAAGTELSQEGVRALLAQDAPGKPLPLLYLIGPDDDAAAWRATAFLLKCRAGGFMVAASFLEEVVNFFTAISEEADVSEGGALPVVWKEVAVSCETSRRRRVREVPLLLADLSWPHLVHFRRATASRASSGGTLLAITHEGNAVKPMPGPARDAADEWVTEQLSDATFLEYATAEELLEEPQDEDVDLGDNDPDLVAALRARVAQLEAAQTDWQKLRAAAGAPPACLAGHERAPRTSATDAGLLEEELGAGELQVPATSESATRLRAALSTPNAGDSGTGSSCKGMAARDAFLRIFEHMDDFADGVARRAQLELGLSTQEPGMMRQYTERKIPMKDLKTVQIFAFFLAFQWEECRRQGNRLGEAWAARGLVMAEQFAIDQGRTQLGFLLSGLPDIDVSHLSSRRTDLRPFGKLCAAPWMAAQIAFLKDVDYLENRMKPGRSANQPDKTGDKADDQEEAPKPPRRPPRRPKALADKPTDKAEK</sequence>
<evidence type="ECO:0000313" key="2">
    <source>
        <dbReference type="EMBL" id="CAE7725847.1"/>
    </source>
</evidence>
<accession>A0A812XG25</accession>
<dbReference type="OrthoDB" id="433053at2759"/>
<dbReference type="AlphaFoldDB" id="A0A812XG25"/>
<feature type="compositionally biased region" description="Basic residues" evidence="1">
    <location>
        <begin position="489"/>
        <end position="498"/>
    </location>
</feature>
<organism evidence="2 3">
    <name type="scientific">Symbiodinium pilosum</name>
    <name type="common">Dinoflagellate</name>
    <dbReference type="NCBI Taxonomy" id="2952"/>
    <lineage>
        <taxon>Eukaryota</taxon>
        <taxon>Sar</taxon>
        <taxon>Alveolata</taxon>
        <taxon>Dinophyceae</taxon>
        <taxon>Suessiales</taxon>
        <taxon>Symbiodiniaceae</taxon>
        <taxon>Symbiodinium</taxon>
    </lineage>
</organism>
<dbReference type="EMBL" id="CAJNIZ010045638">
    <property type="protein sequence ID" value="CAE7725847.1"/>
    <property type="molecule type" value="Genomic_DNA"/>
</dbReference>
<name>A0A812XG25_SYMPI</name>
<feature type="non-terminal residue" evidence="2">
    <location>
        <position position="1"/>
    </location>
</feature>
<feature type="region of interest" description="Disordered" evidence="1">
    <location>
        <begin position="464"/>
        <end position="510"/>
    </location>
</feature>
<dbReference type="Proteomes" id="UP000649617">
    <property type="component" value="Unassembled WGS sequence"/>
</dbReference>
<evidence type="ECO:0000256" key="1">
    <source>
        <dbReference type="SAM" id="MobiDB-lite"/>
    </source>
</evidence>
<reference evidence="2" key="1">
    <citation type="submission" date="2021-02" db="EMBL/GenBank/DDBJ databases">
        <authorList>
            <person name="Dougan E. K."/>
            <person name="Rhodes N."/>
            <person name="Thang M."/>
            <person name="Chan C."/>
        </authorList>
    </citation>
    <scope>NUCLEOTIDE SEQUENCE</scope>
</reference>
<feature type="compositionally biased region" description="Basic and acidic residues" evidence="1">
    <location>
        <begin position="499"/>
        <end position="510"/>
    </location>
</feature>
<gene>
    <name evidence="2" type="ORF">SPIL2461_LOCUS20766</name>
</gene>
<feature type="compositionally biased region" description="Basic and acidic residues" evidence="1">
    <location>
        <begin position="475"/>
        <end position="488"/>
    </location>
</feature>
<comment type="caution">
    <text evidence="2">The sequence shown here is derived from an EMBL/GenBank/DDBJ whole genome shotgun (WGS) entry which is preliminary data.</text>
</comment>
<protein>
    <submittedName>
        <fullName evidence="2">Uncharacterized protein</fullName>
    </submittedName>
</protein>
<keyword evidence="3" id="KW-1185">Reference proteome</keyword>
<proteinExistence type="predicted"/>